<feature type="domain" description="Multidrug resistance protein MdtA-like alpha-helical hairpin" evidence="6">
    <location>
        <begin position="97"/>
        <end position="167"/>
    </location>
</feature>
<feature type="chain" id="PRO_5032665795" evidence="5">
    <location>
        <begin position="24"/>
        <end position="386"/>
    </location>
</feature>
<evidence type="ECO:0000259" key="7">
    <source>
        <dbReference type="Pfam" id="PF25917"/>
    </source>
</evidence>
<keyword evidence="3" id="KW-0175">Coiled coil</keyword>
<evidence type="ECO:0000256" key="3">
    <source>
        <dbReference type="SAM" id="Coils"/>
    </source>
</evidence>
<reference evidence="10 11" key="1">
    <citation type="submission" date="2019-03" db="EMBL/GenBank/DDBJ databases">
        <title>Roseomonas sp. a novel Roseomonas species isolated from Sea whip Gorgonian.</title>
        <authorList>
            <person name="Li F."/>
            <person name="Pan X."/>
            <person name="Huang S."/>
            <person name="Li Z."/>
            <person name="Meng B."/>
        </authorList>
    </citation>
    <scope>NUCLEOTIDE SEQUENCE [LARGE SCALE GENOMIC DNA]</scope>
    <source>
        <strain evidence="10 11">M0104</strain>
    </source>
</reference>
<dbReference type="RefSeq" id="WP_160939377.1">
    <property type="nucleotide sequence ID" value="NZ_SNVJ01000033.1"/>
</dbReference>
<evidence type="ECO:0000256" key="2">
    <source>
        <dbReference type="ARBA" id="ARBA00009477"/>
    </source>
</evidence>
<evidence type="ECO:0000256" key="4">
    <source>
        <dbReference type="SAM" id="MobiDB-lite"/>
    </source>
</evidence>
<dbReference type="Gene3D" id="2.40.30.170">
    <property type="match status" value="1"/>
</dbReference>
<dbReference type="Pfam" id="PF25876">
    <property type="entry name" value="HH_MFP_RND"/>
    <property type="match status" value="1"/>
</dbReference>
<dbReference type="InterPro" id="IPR058624">
    <property type="entry name" value="MdtA-like_HH"/>
</dbReference>
<comment type="caution">
    <text evidence="10">The sequence shown here is derived from an EMBL/GenBank/DDBJ whole genome shotgun (WGS) entry which is preliminary data.</text>
</comment>
<dbReference type="AlphaFoldDB" id="A0A845BFW0"/>
<organism evidence="10 11">
    <name type="scientific">Teichococcus coralli</name>
    <dbReference type="NCBI Taxonomy" id="2545983"/>
    <lineage>
        <taxon>Bacteria</taxon>
        <taxon>Pseudomonadati</taxon>
        <taxon>Pseudomonadota</taxon>
        <taxon>Alphaproteobacteria</taxon>
        <taxon>Acetobacterales</taxon>
        <taxon>Roseomonadaceae</taxon>
        <taxon>Roseomonas</taxon>
    </lineage>
</organism>
<evidence type="ECO:0000313" key="11">
    <source>
        <dbReference type="Proteomes" id="UP000460715"/>
    </source>
</evidence>
<comment type="subcellular location">
    <subcellularLocation>
        <location evidence="1">Cell envelope</location>
    </subcellularLocation>
</comment>
<comment type="similarity">
    <text evidence="2">Belongs to the membrane fusion protein (MFP) (TC 8.A.1) family.</text>
</comment>
<dbReference type="Proteomes" id="UP000460715">
    <property type="component" value="Unassembled WGS sequence"/>
</dbReference>
<dbReference type="Pfam" id="PF25917">
    <property type="entry name" value="BSH_RND"/>
    <property type="match status" value="1"/>
</dbReference>
<dbReference type="PANTHER" id="PTHR30158">
    <property type="entry name" value="ACRA/E-RELATED COMPONENT OF DRUG EFFLUX TRANSPORTER"/>
    <property type="match status" value="1"/>
</dbReference>
<accession>A0A845BFW0</accession>
<sequence length="386" mass="41305">MALLIRRGLAALGLFLLAAPAMAQRPGGGPPAIGVAEVARRAVTETNSFIGRIEAIDRVEIVPRVTAFLEKVEFEEGAEVTQGDLLFRLERGPFEAQLQVAKASVAEAEAQLQNANITLNRAQSLLNTPAGQRSTVDTAVAAQRTAQAQLLSAQARQRQAQINLDYTEIRAPIAGRIGRANVTEGNVVAAGSGVLTTIVSQDPMYVTFTVPVRTMTEVRQRYAARGGLSAVQLRVQLPDGRLYERVGHLGFVDIDVGRDTDSVLLRGRIPNPRTPEGYRELTANQFVNVVVEAVQPVEMLTVPRAALLTDARGVFVYVVGKDNVAERRAVKMSQHSTPELAVISDGLREGEHVVVEGLQRVRPGSPVMPSPVEAGAPAAAAPRQGG</sequence>
<feature type="domain" description="Multidrug resistance protein MdtA-like barrel-sandwich hybrid" evidence="7">
    <location>
        <begin position="58"/>
        <end position="192"/>
    </location>
</feature>
<feature type="domain" description="Multidrug resistance protein MdtA-like C-terminal permuted SH3" evidence="9">
    <location>
        <begin position="300"/>
        <end position="360"/>
    </location>
</feature>
<dbReference type="Gene3D" id="2.40.420.20">
    <property type="match status" value="1"/>
</dbReference>
<dbReference type="Gene3D" id="1.10.287.470">
    <property type="entry name" value="Helix hairpin bin"/>
    <property type="match status" value="1"/>
</dbReference>
<name>A0A845BFW0_9PROT</name>
<dbReference type="PANTHER" id="PTHR30158:SF3">
    <property type="entry name" value="MULTIDRUG EFFLUX PUMP SUBUNIT ACRA-RELATED"/>
    <property type="match status" value="1"/>
</dbReference>
<feature type="signal peptide" evidence="5">
    <location>
        <begin position="1"/>
        <end position="23"/>
    </location>
</feature>
<proteinExistence type="inferred from homology"/>
<protein>
    <submittedName>
        <fullName evidence="10">Efflux RND transporter periplasmic adaptor subunit</fullName>
    </submittedName>
</protein>
<dbReference type="NCBIfam" id="TIGR01730">
    <property type="entry name" value="RND_mfp"/>
    <property type="match status" value="1"/>
</dbReference>
<evidence type="ECO:0000259" key="8">
    <source>
        <dbReference type="Pfam" id="PF25944"/>
    </source>
</evidence>
<feature type="domain" description="Multidrug resistance protein MdtA-like beta-barrel" evidence="8">
    <location>
        <begin position="203"/>
        <end position="292"/>
    </location>
</feature>
<gene>
    <name evidence="10" type="ORF">E0493_21725</name>
</gene>
<dbReference type="InterPro" id="IPR058626">
    <property type="entry name" value="MdtA-like_b-barrel"/>
</dbReference>
<evidence type="ECO:0000259" key="9">
    <source>
        <dbReference type="Pfam" id="PF25967"/>
    </source>
</evidence>
<keyword evidence="5" id="KW-0732">Signal</keyword>
<dbReference type="InterPro" id="IPR058627">
    <property type="entry name" value="MdtA-like_C"/>
</dbReference>
<feature type="coiled-coil region" evidence="3">
    <location>
        <begin position="98"/>
        <end position="125"/>
    </location>
</feature>
<evidence type="ECO:0000256" key="1">
    <source>
        <dbReference type="ARBA" id="ARBA00004196"/>
    </source>
</evidence>
<feature type="compositionally biased region" description="Low complexity" evidence="4">
    <location>
        <begin position="374"/>
        <end position="386"/>
    </location>
</feature>
<dbReference type="GO" id="GO:0022857">
    <property type="term" value="F:transmembrane transporter activity"/>
    <property type="evidence" value="ECO:0007669"/>
    <property type="project" value="InterPro"/>
</dbReference>
<dbReference type="InterPro" id="IPR006143">
    <property type="entry name" value="RND_pump_MFP"/>
</dbReference>
<evidence type="ECO:0000313" key="10">
    <source>
        <dbReference type="EMBL" id="MXP65971.1"/>
    </source>
</evidence>
<keyword evidence="11" id="KW-1185">Reference proteome</keyword>
<dbReference type="Gene3D" id="2.40.50.100">
    <property type="match status" value="1"/>
</dbReference>
<dbReference type="OrthoDB" id="9800613at2"/>
<dbReference type="SUPFAM" id="SSF111369">
    <property type="entry name" value="HlyD-like secretion proteins"/>
    <property type="match status" value="1"/>
</dbReference>
<dbReference type="EMBL" id="SNVJ01000033">
    <property type="protein sequence ID" value="MXP65971.1"/>
    <property type="molecule type" value="Genomic_DNA"/>
</dbReference>
<dbReference type="Pfam" id="PF25967">
    <property type="entry name" value="RND-MFP_C"/>
    <property type="match status" value="1"/>
</dbReference>
<dbReference type="Pfam" id="PF25944">
    <property type="entry name" value="Beta-barrel_RND"/>
    <property type="match status" value="1"/>
</dbReference>
<dbReference type="InterPro" id="IPR058625">
    <property type="entry name" value="MdtA-like_BSH"/>
</dbReference>
<dbReference type="GO" id="GO:0046677">
    <property type="term" value="P:response to antibiotic"/>
    <property type="evidence" value="ECO:0007669"/>
    <property type="project" value="TreeGrafter"/>
</dbReference>
<evidence type="ECO:0000256" key="5">
    <source>
        <dbReference type="SAM" id="SignalP"/>
    </source>
</evidence>
<feature type="region of interest" description="Disordered" evidence="4">
    <location>
        <begin position="362"/>
        <end position="386"/>
    </location>
</feature>
<dbReference type="GO" id="GO:0005886">
    <property type="term" value="C:plasma membrane"/>
    <property type="evidence" value="ECO:0007669"/>
    <property type="project" value="TreeGrafter"/>
</dbReference>
<evidence type="ECO:0000259" key="6">
    <source>
        <dbReference type="Pfam" id="PF25876"/>
    </source>
</evidence>